<evidence type="ECO:0000313" key="2">
    <source>
        <dbReference type="EMBL" id="OIT02236.1"/>
    </source>
</evidence>
<keyword evidence="3" id="KW-1185">Reference proteome</keyword>
<feature type="region of interest" description="Disordered" evidence="1">
    <location>
        <begin position="203"/>
        <end position="223"/>
    </location>
</feature>
<organism evidence="2 3">
    <name type="scientific">Nicotiana attenuata</name>
    <name type="common">Coyote tobacco</name>
    <dbReference type="NCBI Taxonomy" id="49451"/>
    <lineage>
        <taxon>Eukaryota</taxon>
        <taxon>Viridiplantae</taxon>
        <taxon>Streptophyta</taxon>
        <taxon>Embryophyta</taxon>
        <taxon>Tracheophyta</taxon>
        <taxon>Spermatophyta</taxon>
        <taxon>Magnoliopsida</taxon>
        <taxon>eudicotyledons</taxon>
        <taxon>Gunneridae</taxon>
        <taxon>Pentapetalae</taxon>
        <taxon>asterids</taxon>
        <taxon>lamiids</taxon>
        <taxon>Solanales</taxon>
        <taxon>Solanaceae</taxon>
        <taxon>Nicotianoideae</taxon>
        <taxon>Nicotianeae</taxon>
        <taxon>Nicotiana</taxon>
    </lineage>
</organism>
<accession>A0A1J6ICV8</accession>
<evidence type="ECO:0000256" key="1">
    <source>
        <dbReference type="SAM" id="MobiDB-lite"/>
    </source>
</evidence>
<dbReference type="EMBL" id="MJEQ01037188">
    <property type="protein sequence ID" value="OIT02236.1"/>
    <property type="molecule type" value="Genomic_DNA"/>
</dbReference>
<comment type="caution">
    <text evidence="2">The sequence shown here is derived from an EMBL/GenBank/DDBJ whole genome shotgun (WGS) entry which is preliminary data.</text>
</comment>
<dbReference type="Proteomes" id="UP000187609">
    <property type="component" value="Unassembled WGS sequence"/>
</dbReference>
<evidence type="ECO:0000313" key="3">
    <source>
        <dbReference type="Proteomes" id="UP000187609"/>
    </source>
</evidence>
<protein>
    <submittedName>
        <fullName evidence="2">Uncharacterized protein</fullName>
    </submittedName>
</protein>
<name>A0A1J6ICV8_NICAT</name>
<gene>
    <name evidence="2" type="ORF">A4A49_31428</name>
</gene>
<proteinExistence type="predicted"/>
<dbReference type="AlphaFoldDB" id="A0A1J6ICV8"/>
<sequence>MIDKGPPKPNRDVPARTALERLFNVVHPVVQAYDELALNKATTGFTTDAVPKFAADRTERAIQIGKANNGIAAGDLTNVRQPHEGVVALDNGMSTATNLKAVVDYTVRVQGFEQGTLAQATGVATNVESAVQAHSVDADVDFDSGAEGVGQFRTAAKFPLVFGQFNTRQKQSNVQQVSGEKLADYVGATDGVKAGNINVEQTQGLTESKQLPTTQKPVNYKVN</sequence>
<reference evidence="2" key="1">
    <citation type="submission" date="2016-11" db="EMBL/GenBank/DDBJ databases">
        <title>The genome of Nicotiana attenuata.</title>
        <authorList>
            <person name="Xu S."/>
            <person name="Brockmoeller T."/>
            <person name="Gaquerel E."/>
            <person name="Navarro A."/>
            <person name="Kuhl H."/>
            <person name="Gase K."/>
            <person name="Ling Z."/>
            <person name="Zhou W."/>
            <person name="Kreitzer C."/>
            <person name="Stanke M."/>
            <person name="Tang H."/>
            <person name="Lyons E."/>
            <person name="Pandey P."/>
            <person name="Pandey S.P."/>
            <person name="Timmermann B."/>
            <person name="Baldwin I.T."/>
        </authorList>
    </citation>
    <scope>NUCLEOTIDE SEQUENCE [LARGE SCALE GENOMIC DNA]</scope>
    <source>
        <strain evidence="2">UT</strain>
    </source>
</reference>
<dbReference type="Gramene" id="OIT02236">
    <property type="protein sequence ID" value="OIT02236"/>
    <property type="gene ID" value="A4A49_31428"/>
</dbReference>